<organism evidence="1 2">
    <name type="scientific">Zarea fungicola</name>
    <dbReference type="NCBI Taxonomy" id="93591"/>
    <lineage>
        <taxon>Eukaryota</taxon>
        <taxon>Fungi</taxon>
        <taxon>Dikarya</taxon>
        <taxon>Ascomycota</taxon>
        <taxon>Pezizomycotina</taxon>
        <taxon>Sordariomycetes</taxon>
        <taxon>Hypocreomycetidae</taxon>
        <taxon>Hypocreales</taxon>
        <taxon>Cordycipitaceae</taxon>
        <taxon>Zarea</taxon>
    </lineage>
</organism>
<evidence type="ECO:0000313" key="1">
    <source>
        <dbReference type="EMBL" id="KAJ2977988.1"/>
    </source>
</evidence>
<accession>A0ACC1NI15</accession>
<comment type="caution">
    <text evidence="1">The sequence shown here is derived from an EMBL/GenBank/DDBJ whole genome shotgun (WGS) entry which is preliminary data.</text>
</comment>
<keyword evidence="2" id="KW-1185">Reference proteome</keyword>
<name>A0ACC1NI15_9HYPO</name>
<proteinExistence type="predicted"/>
<reference evidence="1" key="1">
    <citation type="submission" date="2022-08" db="EMBL/GenBank/DDBJ databases">
        <title>Genome Sequence of Lecanicillium fungicola.</title>
        <authorList>
            <person name="Buettner E."/>
        </authorList>
    </citation>
    <scope>NUCLEOTIDE SEQUENCE</scope>
    <source>
        <strain evidence="1">Babe33</strain>
    </source>
</reference>
<protein>
    <submittedName>
        <fullName evidence="1">Uncharacterized protein</fullName>
    </submittedName>
</protein>
<dbReference type="EMBL" id="JANJQO010000418">
    <property type="protein sequence ID" value="KAJ2977988.1"/>
    <property type="molecule type" value="Genomic_DNA"/>
</dbReference>
<gene>
    <name evidence="1" type="ORF">NQ176_g4062</name>
</gene>
<dbReference type="Proteomes" id="UP001143910">
    <property type="component" value="Unassembled WGS sequence"/>
</dbReference>
<evidence type="ECO:0000313" key="2">
    <source>
        <dbReference type="Proteomes" id="UP001143910"/>
    </source>
</evidence>
<sequence length="340" mass="37549">MHWKTVTYALLVSVMPTVHAAVKMGCWSERGNKFHHHCVTGYTSLLQSLSRADREDWIDVPNRKVTDSFESCAVDLTSDGRSLKPRTLLVVYNQLASRCQNGWFYFDNGWMGGGVHGHAGWKRDVENSTAAGFFDIESTKDSVVQWELPDSIESFPLPEASPEESGVERSNDTQHDVELGTRALTFGQLIRTEHFRHRVIRIFRGTGVQLAGQHPISHQIQAASIFVIANMFDRGATGFYGGRLRDGIAQPDGSTVDALAMVAQLNNGVFASWLQLYNTVSGSVQEGVGDFGLLMARGLDDMRNNGFLAGVYHLYDQFDNLIVSFIINGVTGTVAPFPSS</sequence>